<reference evidence="3" key="1">
    <citation type="submission" date="2020-05" db="EMBL/GenBank/DDBJ databases">
        <title>Frigoriglobus tundricola gen. nov., sp. nov., a psychrotolerant cellulolytic planctomycete of the family Gemmataceae with two divergent copies of 16S rRNA gene.</title>
        <authorList>
            <person name="Kulichevskaya I.S."/>
            <person name="Ivanova A.A."/>
            <person name="Naumoff D.G."/>
            <person name="Beletsky A.V."/>
            <person name="Rijpstra W.I.C."/>
            <person name="Sinninghe Damste J.S."/>
            <person name="Mardanov A.V."/>
            <person name="Ravin N.V."/>
            <person name="Dedysh S.N."/>
        </authorList>
    </citation>
    <scope>NUCLEOTIDE SEQUENCE [LARGE SCALE GENOMIC DNA]</scope>
    <source>
        <strain evidence="3">PL17</strain>
    </source>
</reference>
<evidence type="ECO:0000313" key="3">
    <source>
        <dbReference type="Proteomes" id="UP000503447"/>
    </source>
</evidence>
<feature type="transmembrane region" description="Helical" evidence="1">
    <location>
        <begin position="241"/>
        <end position="262"/>
    </location>
</feature>
<keyword evidence="1" id="KW-1133">Transmembrane helix</keyword>
<dbReference type="EMBL" id="CP053452">
    <property type="protein sequence ID" value="QJW98323.1"/>
    <property type="molecule type" value="Genomic_DNA"/>
</dbReference>
<feature type="transmembrane region" description="Helical" evidence="1">
    <location>
        <begin position="330"/>
        <end position="352"/>
    </location>
</feature>
<feature type="transmembrane region" description="Helical" evidence="1">
    <location>
        <begin position="182"/>
        <end position="198"/>
    </location>
</feature>
<organism evidence="2 3">
    <name type="scientific">Frigoriglobus tundricola</name>
    <dbReference type="NCBI Taxonomy" id="2774151"/>
    <lineage>
        <taxon>Bacteria</taxon>
        <taxon>Pseudomonadati</taxon>
        <taxon>Planctomycetota</taxon>
        <taxon>Planctomycetia</taxon>
        <taxon>Gemmatales</taxon>
        <taxon>Gemmataceae</taxon>
        <taxon>Frigoriglobus</taxon>
    </lineage>
</organism>
<sequence>MTERSQPRFLSLFVAALAVRLGVVVVGTALIPIQPQQPIRIVGVGVAGFPEDLRPRTPTAERFRELILAGPGRTVEPWYRWDAVWMANIALNGYTGAADESGRNGVAFMPAMPACLAAAVALGLNPYWFGLIAANLAGAVGAAVFAQVAARQLGDPGAGWRAMALLLTFPTAFFYSAPYNEAFGLLFTSLALAAWLARRPARAGLYALGGSLARLTGVALGAAAVADWVANRQREHLPRAAAVAVGSGLGLVIFWCFLWWAVGDPFAGLKAHEAWGRRATSIRNPWYTIESVYDPELLRPGQATDFWGEAVVVSVFVALGVRAWRKHGVFWGVLALVPIAQMFASGTLLSAHRLVLAALPAFIELADLLRRPLGYYLVCFGFACAQIILINRFVHWQFAG</sequence>
<proteinExistence type="predicted"/>
<evidence type="ECO:0000313" key="2">
    <source>
        <dbReference type="EMBL" id="QJW98323.1"/>
    </source>
</evidence>
<feature type="transmembrane region" description="Helical" evidence="1">
    <location>
        <begin position="12"/>
        <end position="33"/>
    </location>
</feature>
<name>A0A6M5YYM4_9BACT</name>
<gene>
    <name evidence="2" type="ORF">FTUN_5911</name>
</gene>
<feature type="transmembrane region" description="Helical" evidence="1">
    <location>
        <begin position="205"/>
        <end position="229"/>
    </location>
</feature>
<keyword evidence="1" id="KW-0472">Membrane</keyword>
<dbReference type="AlphaFoldDB" id="A0A6M5YYM4"/>
<dbReference type="KEGG" id="ftj:FTUN_5911"/>
<keyword evidence="3" id="KW-1185">Reference proteome</keyword>
<evidence type="ECO:0008006" key="4">
    <source>
        <dbReference type="Google" id="ProtNLM"/>
    </source>
</evidence>
<feature type="transmembrane region" description="Helical" evidence="1">
    <location>
        <begin position="127"/>
        <end position="146"/>
    </location>
</feature>
<evidence type="ECO:0000256" key="1">
    <source>
        <dbReference type="SAM" id="Phobius"/>
    </source>
</evidence>
<protein>
    <recommendedName>
        <fullName evidence="4">Glycosyltransferase RgtA/B/C/D-like domain-containing protein</fullName>
    </recommendedName>
</protein>
<keyword evidence="1" id="KW-0812">Transmembrane</keyword>
<dbReference type="Proteomes" id="UP000503447">
    <property type="component" value="Chromosome"/>
</dbReference>
<dbReference type="RefSeq" id="WP_171473536.1">
    <property type="nucleotide sequence ID" value="NZ_CP053452.2"/>
</dbReference>
<accession>A0A6M5YYM4</accession>
<feature type="transmembrane region" description="Helical" evidence="1">
    <location>
        <begin position="373"/>
        <end position="394"/>
    </location>
</feature>